<dbReference type="SUPFAM" id="SSF53850">
    <property type="entry name" value="Periplasmic binding protein-like II"/>
    <property type="match status" value="1"/>
</dbReference>
<dbReference type="InterPro" id="IPR005119">
    <property type="entry name" value="LysR_subst-bd"/>
</dbReference>
<protein>
    <submittedName>
        <fullName evidence="5">Substrate-binding domain-containing protein</fullName>
    </submittedName>
</protein>
<dbReference type="Proteomes" id="UP001596364">
    <property type="component" value="Unassembled WGS sequence"/>
</dbReference>
<keyword evidence="3" id="KW-0804">Transcription</keyword>
<organism evidence="5 6">
    <name type="scientific">Pseudobowmanella zhangzhouensis</name>
    <dbReference type="NCBI Taxonomy" id="1537679"/>
    <lineage>
        <taxon>Bacteria</taxon>
        <taxon>Pseudomonadati</taxon>
        <taxon>Pseudomonadota</taxon>
        <taxon>Gammaproteobacteria</taxon>
        <taxon>Alteromonadales</taxon>
        <taxon>Alteromonadaceae</taxon>
    </lineage>
</organism>
<dbReference type="RefSeq" id="WP_377148627.1">
    <property type="nucleotide sequence ID" value="NZ_JBHSUS010000001.1"/>
</dbReference>
<evidence type="ECO:0000313" key="6">
    <source>
        <dbReference type="Proteomes" id="UP001596364"/>
    </source>
</evidence>
<evidence type="ECO:0000259" key="4">
    <source>
        <dbReference type="Pfam" id="PF03466"/>
    </source>
</evidence>
<dbReference type="Pfam" id="PF03466">
    <property type="entry name" value="LysR_substrate"/>
    <property type="match status" value="1"/>
</dbReference>
<dbReference type="Gene3D" id="3.40.190.290">
    <property type="match status" value="1"/>
</dbReference>
<evidence type="ECO:0000313" key="5">
    <source>
        <dbReference type="EMBL" id="MFC6440298.1"/>
    </source>
</evidence>
<evidence type="ECO:0000256" key="2">
    <source>
        <dbReference type="ARBA" id="ARBA00023015"/>
    </source>
</evidence>
<accession>A0ABW1XM17</accession>
<sequence length="194" mass="21635">MLTNLSRNFIESFILPLMQQDKVTFSLQSRDMQGLLEGLNQHHFDLILTNHNVEVGQQEPLWRSELLSRQPIEIVAPATATSGGAFPHGFGDVPWVLPAKGSEIRSAFNVLCARHQYEPVIKAQTDDMAMLRLLARDSGAYSVLPAVVVRDEIAQGKLKVLQSIPGAFEHFYAVTLARKALPKHIRRLIDAARS</sequence>
<comment type="caution">
    <text evidence="5">The sequence shown here is derived from an EMBL/GenBank/DDBJ whole genome shotgun (WGS) entry which is preliminary data.</text>
</comment>
<keyword evidence="2" id="KW-0805">Transcription regulation</keyword>
<dbReference type="PANTHER" id="PTHR30126">
    <property type="entry name" value="HTH-TYPE TRANSCRIPTIONAL REGULATOR"/>
    <property type="match status" value="1"/>
</dbReference>
<feature type="domain" description="LysR substrate-binding" evidence="4">
    <location>
        <begin position="21"/>
        <end position="193"/>
    </location>
</feature>
<evidence type="ECO:0000256" key="1">
    <source>
        <dbReference type="ARBA" id="ARBA00009437"/>
    </source>
</evidence>
<dbReference type="CDD" id="cd05466">
    <property type="entry name" value="PBP2_LTTR_substrate"/>
    <property type="match status" value="1"/>
</dbReference>
<reference evidence="6" key="1">
    <citation type="journal article" date="2019" name="Int. J. Syst. Evol. Microbiol.">
        <title>The Global Catalogue of Microorganisms (GCM) 10K type strain sequencing project: providing services to taxonomists for standard genome sequencing and annotation.</title>
        <authorList>
            <consortium name="The Broad Institute Genomics Platform"/>
            <consortium name="The Broad Institute Genome Sequencing Center for Infectious Disease"/>
            <person name="Wu L."/>
            <person name="Ma J."/>
        </authorList>
    </citation>
    <scope>NUCLEOTIDE SEQUENCE [LARGE SCALE GENOMIC DNA]</scope>
    <source>
        <strain evidence="6">CGMCC 1.16031</strain>
    </source>
</reference>
<dbReference type="EMBL" id="JBHSUS010000001">
    <property type="protein sequence ID" value="MFC6440298.1"/>
    <property type="molecule type" value="Genomic_DNA"/>
</dbReference>
<dbReference type="PANTHER" id="PTHR30126:SF98">
    <property type="entry name" value="HTH-TYPE TRANSCRIPTIONAL ACTIVATOR BAUR"/>
    <property type="match status" value="1"/>
</dbReference>
<proteinExistence type="inferred from homology"/>
<keyword evidence="6" id="KW-1185">Reference proteome</keyword>
<name>A0ABW1XM17_9ALTE</name>
<evidence type="ECO:0000256" key="3">
    <source>
        <dbReference type="ARBA" id="ARBA00023163"/>
    </source>
</evidence>
<gene>
    <name evidence="5" type="ORF">ACFP85_09085</name>
</gene>
<comment type="similarity">
    <text evidence="1">Belongs to the LysR transcriptional regulatory family.</text>
</comment>